<dbReference type="InterPro" id="IPR044861">
    <property type="entry name" value="IPNS-like_FE2OG_OXY"/>
</dbReference>
<evidence type="ECO:0000256" key="2">
    <source>
        <dbReference type="RuleBase" id="RU003682"/>
    </source>
</evidence>
<dbReference type="GO" id="GO:0016491">
    <property type="term" value="F:oxidoreductase activity"/>
    <property type="evidence" value="ECO:0007669"/>
    <property type="project" value="UniProtKB-KW"/>
</dbReference>
<dbReference type="GO" id="GO:0046872">
    <property type="term" value="F:metal ion binding"/>
    <property type="evidence" value="ECO:0007669"/>
    <property type="project" value="UniProtKB-KW"/>
</dbReference>
<keyword evidence="2" id="KW-0408">Iron</keyword>
<dbReference type="InterPro" id="IPR050231">
    <property type="entry name" value="Iron_ascorbate_oxido_reductase"/>
</dbReference>
<dbReference type="SUPFAM" id="SSF51197">
    <property type="entry name" value="Clavaminate synthase-like"/>
    <property type="match status" value="1"/>
</dbReference>
<gene>
    <name evidence="4" type="ORF">BP6252_02579</name>
</gene>
<proteinExistence type="inferred from homology"/>
<sequence>MAIQNTIPVVDISPFLDDSASAEEKDLVVKAVRDACITYGFFQLIGHGIPEEMQQKMLECSRLFFDLPLEQKQACAMAKAMGESGRGYERLGGQTLQAGALPDLKEGIYIGDEVSPDDPRAGRFLQGPNMWPTGLASETFRAPVMEYRRRMISLGHLLLKILAMSLPFSGGALDGIMTEPVVGNVRLLHYPPQKDSLNEKQLGDFGVITLLLQDPTASGLQVLYPPTNSWIPVPAVRDTFVVNIGDLLQKWTCGHYRSATHRVLNLGGSHRYSVPFFYHGNVDTEIRPFDENGKVYDDLVFKVEDHIKGKFRDSYSPSQKKE</sequence>
<comment type="similarity">
    <text evidence="1 2">Belongs to the iron/ascorbate-dependent oxidoreductase family.</text>
</comment>
<evidence type="ECO:0000259" key="3">
    <source>
        <dbReference type="PROSITE" id="PS51471"/>
    </source>
</evidence>
<dbReference type="InterPro" id="IPR005123">
    <property type="entry name" value="Oxoglu/Fe-dep_dioxygenase_dom"/>
</dbReference>
<name>A0A3D8SF84_9HELO</name>
<keyword evidence="2" id="KW-0479">Metal-binding</keyword>
<reference evidence="4 5" key="1">
    <citation type="journal article" date="2018" name="IMA Fungus">
        <title>IMA Genome-F 9: Draft genome sequence of Annulohypoxylon stygium, Aspergillus mulundensis, Berkeleyomyces basicola (syn. Thielaviopsis basicola), Ceratocystis smalleyi, two Cercospora beticola strains, Coleophoma cylindrospora, Fusarium fracticaudum, Phialophora cf. hyalina, and Morchella septimelata.</title>
        <authorList>
            <person name="Wingfield B.D."/>
            <person name="Bills G.F."/>
            <person name="Dong Y."/>
            <person name="Huang W."/>
            <person name="Nel W.J."/>
            <person name="Swalarsk-Parry B.S."/>
            <person name="Vaghefi N."/>
            <person name="Wilken P.M."/>
            <person name="An Z."/>
            <person name="de Beer Z.W."/>
            <person name="De Vos L."/>
            <person name="Chen L."/>
            <person name="Duong T.A."/>
            <person name="Gao Y."/>
            <person name="Hammerbacher A."/>
            <person name="Kikkert J.R."/>
            <person name="Li Y."/>
            <person name="Li H."/>
            <person name="Li K."/>
            <person name="Li Q."/>
            <person name="Liu X."/>
            <person name="Ma X."/>
            <person name="Naidoo K."/>
            <person name="Pethybridge S.J."/>
            <person name="Sun J."/>
            <person name="Steenkamp E.T."/>
            <person name="van der Nest M.A."/>
            <person name="van Wyk S."/>
            <person name="Wingfield M.J."/>
            <person name="Xiong C."/>
            <person name="Yue Q."/>
            <person name="Zhang X."/>
        </authorList>
    </citation>
    <scope>NUCLEOTIDE SEQUENCE [LARGE SCALE GENOMIC DNA]</scope>
    <source>
        <strain evidence="4 5">BP6252</strain>
    </source>
</reference>
<dbReference type="Proteomes" id="UP000256645">
    <property type="component" value="Unassembled WGS sequence"/>
</dbReference>
<evidence type="ECO:0000313" key="5">
    <source>
        <dbReference type="Proteomes" id="UP000256645"/>
    </source>
</evidence>
<organism evidence="4 5">
    <name type="scientific">Coleophoma cylindrospora</name>
    <dbReference type="NCBI Taxonomy" id="1849047"/>
    <lineage>
        <taxon>Eukaryota</taxon>
        <taxon>Fungi</taxon>
        <taxon>Dikarya</taxon>
        <taxon>Ascomycota</taxon>
        <taxon>Pezizomycotina</taxon>
        <taxon>Leotiomycetes</taxon>
        <taxon>Helotiales</taxon>
        <taxon>Dermateaceae</taxon>
        <taxon>Coleophoma</taxon>
    </lineage>
</organism>
<dbReference type="Pfam" id="PF14226">
    <property type="entry name" value="DIOX_N"/>
    <property type="match status" value="1"/>
</dbReference>
<dbReference type="Gene3D" id="2.60.120.330">
    <property type="entry name" value="B-lactam Antibiotic, Isopenicillin N Synthase, Chain"/>
    <property type="match status" value="1"/>
</dbReference>
<protein>
    <submittedName>
        <fullName evidence="4">UPF0676 protein</fullName>
    </submittedName>
</protein>
<dbReference type="GO" id="GO:0044283">
    <property type="term" value="P:small molecule biosynthetic process"/>
    <property type="evidence" value="ECO:0007669"/>
    <property type="project" value="UniProtKB-ARBA"/>
</dbReference>
<keyword evidence="2" id="KW-0560">Oxidoreductase</keyword>
<dbReference type="AlphaFoldDB" id="A0A3D8SF84"/>
<dbReference type="STRING" id="1849047.A0A3D8SF84"/>
<accession>A0A3D8SF84</accession>
<dbReference type="OrthoDB" id="288590at2759"/>
<evidence type="ECO:0000256" key="1">
    <source>
        <dbReference type="ARBA" id="ARBA00008056"/>
    </source>
</evidence>
<dbReference type="InterPro" id="IPR026992">
    <property type="entry name" value="DIOX_N"/>
</dbReference>
<dbReference type="Pfam" id="PF03171">
    <property type="entry name" value="2OG-FeII_Oxy"/>
    <property type="match status" value="1"/>
</dbReference>
<comment type="caution">
    <text evidence="4">The sequence shown here is derived from an EMBL/GenBank/DDBJ whole genome shotgun (WGS) entry which is preliminary data.</text>
</comment>
<feature type="domain" description="Fe2OG dioxygenase" evidence="3">
    <location>
        <begin position="177"/>
        <end position="280"/>
    </location>
</feature>
<dbReference type="InterPro" id="IPR027443">
    <property type="entry name" value="IPNS-like_sf"/>
</dbReference>
<dbReference type="PROSITE" id="PS51471">
    <property type="entry name" value="FE2OG_OXY"/>
    <property type="match status" value="1"/>
</dbReference>
<keyword evidence="5" id="KW-1185">Reference proteome</keyword>
<dbReference type="PANTHER" id="PTHR47990">
    <property type="entry name" value="2-OXOGLUTARATE (2OG) AND FE(II)-DEPENDENT OXYGENASE SUPERFAMILY PROTEIN-RELATED"/>
    <property type="match status" value="1"/>
</dbReference>
<dbReference type="EMBL" id="PDLM01000002">
    <property type="protein sequence ID" value="RDW84989.1"/>
    <property type="molecule type" value="Genomic_DNA"/>
</dbReference>
<evidence type="ECO:0000313" key="4">
    <source>
        <dbReference type="EMBL" id="RDW84989.1"/>
    </source>
</evidence>